<dbReference type="GO" id="GO:0045493">
    <property type="term" value="P:xylan catabolic process"/>
    <property type="evidence" value="ECO:0007669"/>
    <property type="project" value="UniProtKB-KW"/>
</dbReference>
<keyword evidence="12" id="KW-1185">Reference proteome</keyword>
<evidence type="ECO:0000313" key="11">
    <source>
        <dbReference type="EMBL" id="AQQ09836.1"/>
    </source>
</evidence>
<keyword evidence="4 9" id="KW-0732">Signal</keyword>
<feature type="domain" description="EF-hand" evidence="10">
    <location>
        <begin position="21"/>
        <end position="56"/>
    </location>
</feature>
<dbReference type="InterPro" id="IPR018247">
    <property type="entry name" value="EF_Hand_1_Ca_BS"/>
</dbReference>
<dbReference type="Gene3D" id="1.10.238.10">
    <property type="entry name" value="EF-hand"/>
    <property type="match status" value="3"/>
</dbReference>
<evidence type="ECO:0000256" key="5">
    <source>
        <dbReference type="ARBA" id="ARBA00022801"/>
    </source>
</evidence>
<evidence type="ECO:0000259" key="10">
    <source>
        <dbReference type="PROSITE" id="PS50222"/>
    </source>
</evidence>
<dbReference type="Pfam" id="PF13833">
    <property type="entry name" value="EF-hand_8"/>
    <property type="match status" value="1"/>
</dbReference>
<keyword evidence="2" id="KW-0964">Secreted</keyword>
<feature type="compositionally biased region" description="Basic and acidic residues" evidence="8">
    <location>
        <begin position="467"/>
        <end position="476"/>
    </location>
</feature>
<dbReference type="GO" id="GO:0005509">
    <property type="term" value="F:calcium ion binding"/>
    <property type="evidence" value="ECO:0007669"/>
    <property type="project" value="InterPro"/>
</dbReference>
<keyword evidence="3" id="KW-0858">Xylan degradation</keyword>
<dbReference type="PANTHER" id="PTHR38050">
    <property type="match status" value="1"/>
</dbReference>
<dbReference type="Gene3D" id="3.40.50.1820">
    <property type="entry name" value="alpha/beta hydrolase"/>
    <property type="match status" value="1"/>
</dbReference>
<dbReference type="EMBL" id="CP019633">
    <property type="protein sequence ID" value="AQQ09836.1"/>
    <property type="molecule type" value="Genomic_DNA"/>
</dbReference>
<dbReference type="OrthoDB" id="9764953at2"/>
<proteinExistence type="predicted"/>
<dbReference type="InterPro" id="IPR002048">
    <property type="entry name" value="EF_hand_dom"/>
</dbReference>
<dbReference type="CDD" id="cd00051">
    <property type="entry name" value="EFh"/>
    <property type="match status" value="1"/>
</dbReference>
<evidence type="ECO:0000256" key="9">
    <source>
        <dbReference type="SAM" id="SignalP"/>
    </source>
</evidence>
<evidence type="ECO:0000256" key="8">
    <source>
        <dbReference type="SAM" id="MobiDB-lite"/>
    </source>
</evidence>
<dbReference type="InterPro" id="IPR011992">
    <property type="entry name" value="EF-hand-dom_pair"/>
</dbReference>
<dbReference type="GO" id="GO:0005576">
    <property type="term" value="C:extracellular region"/>
    <property type="evidence" value="ECO:0007669"/>
    <property type="project" value="UniProtKB-SubCell"/>
</dbReference>
<feature type="domain" description="EF-hand" evidence="10">
    <location>
        <begin position="569"/>
        <end position="604"/>
    </location>
</feature>
<evidence type="ECO:0000256" key="1">
    <source>
        <dbReference type="ARBA" id="ARBA00004613"/>
    </source>
</evidence>
<organism evidence="11 12">
    <name type="scientific">Sedimentisphaera cyanobacteriorum</name>
    <dbReference type="NCBI Taxonomy" id="1940790"/>
    <lineage>
        <taxon>Bacteria</taxon>
        <taxon>Pseudomonadati</taxon>
        <taxon>Planctomycetota</taxon>
        <taxon>Phycisphaerae</taxon>
        <taxon>Sedimentisphaerales</taxon>
        <taxon>Sedimentisphaeraceae</taxon>
        <taxon>Sedimentisphaera</taxon>
    </lineage>
</organism>
<dbReference type="InterPro" id="IPR000801">
    <property type="entry name" value="Esterase-like"/>
</dbReference>
<dbReference type="KEGG" id="pbu:L21SP3_01655"/>
<dbReference type="SMART" id="SM00054">
    <property type="entry name" value="EFh"/>
    <property type="match status" value="4"/>
</dbReference>
<protein>
    <submittedName>
        <fullName evidence="11">Transaldolase/EF-hand domain-containing protein</fullName>
    </submittedName>
</protein>
<dbReference type="PROSITE" id="PS00018">
    <property type="entry name" value="EF_HAND_1"/>
    <property type="match status" value="5"/>
</dbReference>
<name>A0A1Q2HRG2_9BACT</name>
<keyword evidence="5" id="KW-0378">Hydrolase</keyword>
<gene>
    <name evidence="11" type="ORF">L21SP3_01655</name>
</gene>
<feature type="signal peptide" evidence="9">
    <location>
        <begin position="1"/>
        <end position="20"/>
    </location>
</feature>
<feature type="domain" description="EF-hand" evidence="10">
    <location>
        <begin position="459"/>
        <end position="494"/>
    </location>
</feature>
<dbReference type="Pfam" id="PF00756">
    <property type="entry name" value="Esterase"/>
    <property type="match status" value="1"/>
</dbReference>
<dbReference type="RefSeq" id="WP_077540509.1">
    <property type="nucleotide sequence ID" value="NZ_CP019633.1"/>
</dbReference>
<feature type="region of interest" description="Disordered" evidence="8">
    <location>
        <begin position="456"/>
        <end position="481"/>
    </location>
</feature>
<evidence type="ECO:0000256" key="3">
    <source>
        <dbReference type="ARBA" id="ARBA00022651"/>
    </source>
</evidence>
<keyword evidence="7" id="KW-0624">Polysaccharide degradation</keyword>
<dbReference type="STRING" id="1940790.L21SP3_01655"/>
<reference evidence="12" key="1">
    <citation type="submission" date="2017-02" db="EMBL/GenBank/DDBJ databases">
        <title>Comparative genomics and description of representatives of a novel lineage of planctomycetes thriving in anoxic sediments.</title>
        <authorList>
            <person name="Spring S."/>
            <person name="Bunk B."/>
            <person name="Sproer C."/>
            <person name="Klenk H.-P."/>
        </authorList>
    </citation>
    <scope>NUCLEOTIDE SEQUENCE [LARGE SCALE GENOMIC DNA]</scope>
    <source>
        <strain evidence="12">L21-RPul-D3</strain>
    </source>
</reference>
<evidence type="ECO:0000256" key="2">
    <source>
        <dbReference type="ARBA" id="ARBA00022525"/>
    </source>
</evidence>
<dbReference type="Proteomes" id="UP000188273">
    <property type="component" value="Chromosome"/>
</dbReference>
<dbReference type="Pfam" id="PF13202">
    <property type="entry name" value="EF-hand_5"/>
    <property type="match status" value="4"/>
</dbReference>
<dbReference type="PROSITE" id="PS50222">
    <property type="entry name" value="EF_HAND_2"/>
    <property type="match status" value="3"/>
</dbReference>
<sequence precursor="true">MRLTFILLCSLYIFVNCAAAQDGSRLRQGFERLDANKDGQLSATELKTVPRLESRLEGADQDNDGLLSFREFAGAIARSMRRPAPPEEAGGAFGAGDRTRTIDVEGQERRYRIHVPPNYTADRKTPVVVAFHGGGGNPQSMIRLSGLNEKADDAGFVVVYPFGSGTDKDKNLTFNAGNVGGYAKRKKIDDVGFTKALLGDLEAVVNVDKERVFATGISNGGMMAYRVASELADRFAAIAPVGGPMGTAECNPASPVSVIHFHGTADELAPFNGGRGKGTSNVPASMRPEFFSVEHSINCWVEANGCAKEPTVTPMPDTADDGMRVIRKVWGEGKNGSEVVLYEIDGGGHTWPGMEPPVAMLGASTTDISANDLMWDFFQKHAKRAHKVKSADAVHTGLTEEGLSGSVNPRGNVLMYHGPGGAIFEFVEWRQNQQTGSELTRPERLFQRLDADNDGKVTQAEAGGPDWFDRLDRNGDGKLSGNELTQFPSLARILRFADRDQDGALSIEELRTVSARWPGREASPGGTSEAKPAPAGSDKPKDDADKAANKALNLRYHAMDFDGDGVVTQREFPNQTIFKVFDQDRSGEITRTEFVAKLGKSAERGPITPESALVPIGKQVDWFTFEKDYFPGTRDPNGQLLGGTELMWLTAHEGKLFAGTSMLKSDVTVKPYPGYPGPQILRKDRGDGPWIAEESFGRDHLRINCLEVLRFTEDPDGKPLPKPVSLLAAGLYDIRRGEKWLTVAVRNDETGTWTLSRIAPLPEDQPGYAGIRDLIVHDGEVFAAADFGGIYRGVYDPQAPGRLRWTPENEMAGGPYGRPQRMEICDGVLYAAFGYSNQRQRGKQGGLFRRISGAKPRWERVYSWFENEGPFEFLMRGLTTVTGSDGKPALLGALERPPLPVIRRIEPTNEFAATDEINYENYFANVFDAWPNVGVFMTGAALNRFTPFTRPDDGRAVYLVTTFVIHPRSPQAGSNGAYFLVRNGPGSYDWGAIKDPANQPDGVRLQGVRTIEPSPFPDEKGKVWYFGGFAADFAYVRDTAWIYKGTLQKGEEYKP</sequence>
<comment type="subcellular location">
    <subcellularLocation>
        <location evidence="1">Secreted</location>
    </subcellularLocation>
</comment>
<evidence type="ECO:0000313" key="12">
    <source>
        <dbReference type="Proteomes" id="UP000188273"/>
    </source>
</evidence>
<dbReference type="GO" id="GO:0030600">
    <property type="term" value="F:feruloyl esterase activity"/>
    <property type="evidence" value="ECO:0007669"/>
    <property type="project" value="InterPro"/>
</dbReference>
<evidence type="ECO:0000256" key="4">
    <source>
        <dbReference type="ARBA" id="ARBA00022729"/>
    </source>
</evidence>
<evidence type="ECO:0000256" key="6">
    <source>
        <dbReference type="ARBA" id="ARBA00023277"/>
    </source>
</evidence>
<feature type="region of interest" description="Disordered" evidence="8">
    <location>
        <begin position="516"/>
        <end position="544"/>
    </location>
</feature>
<evidence type="ECO:0000256" key="7">
    <source>
        <dbReference type="ARBA" id="ARBA00023326"/>
    </source>
</evidence>
<dbReference type="SUPFAM" id="SSF53474">
    <property type="entry name" value="alpha/beta-Hydrolases"/>
    <property type="match status" value="1"/>
</dbReference>
<dbReference type="AlphaFoldDB" id="A0A1Q2HRG2"/>
<feature type="chain" id="PRO_5013224620" evidence="9">
    <location>
        <begin position="21"/>
        <end position="1055"/>
    </location>
</feature>
<dbReference type="InterPro" id="IPR043595">
    <property type="entry name" value="FaeB/C/D"/>
</dbReference>
<keyword evidence="6" id="KW-0119">Carbohydrate metabolism</keyword>
<dbReference type="SUPFAM" id="SSF47473">
    <property type="entry name" value="EF-hand"/>
    <property type="match status" value="2"/>
</dbReference>
<accession>A0A1Q2HRG2</accession>
<dbReference type="PANTHER" id="PTHR38050:SF2">
    <property type="entry name" value="FERULOYL ESTERASE C-RELATED"/>
    <property type="match status" value="1"/>
</dbReference>
<dbReference type="InterPro" id="IPR029058">
    <property type="entry name" value="AB_hydrolase_fold"/>
</dbReference>